<dbReference type="Proteomes" id="UP000265361">
    <property type="component" value="Unassembled WGS sequence"/>
</dbReference>
<feature type="non-terminal residue" evidence="1">
    <location>
        <position position="1"/>
    </location>
</feature>
<comment type="caution">
    <text evidence="1">The sequence shown here is derived from an EMBL/GenBank/DDBJ whole genome shotgun (WGS) entry which is preliminary data.</text>
</comment>
<proteinExistence type="predicted"/>
<gene>
    <name evidence="1" type="ORF">DZF97_17965</name>
</gene>
<name>A0A399NPX6_9MICO</name>
<organism evidence="1 2">
    <name type="scientific">Clavibacter nebraskensis</name>
    <dbReference type="NCBI Taxonomy" id="31963"/>
    <lineage>
        <taxon>Bacteria</taxon>
        <taxon>Bacillati</taxon>
        <taxon>Actinomycetota</taxon>
        <taxon>Actinomycetes</taxon>
        <taxon>Micrococcales</taxon>
        <taxon>Microbacteriaceae</taxon>
        <taxon>Clavibacter</taxon>
    </lineage>
</organism>
<sequence>PAVGRFTLPASPARAVGGRDHLRVTVRLAASAPTGAQGATGSVTLRIDGDQRLGIQR</sequence>
<evidence type="ECO:0000313" key="2">
    <source>
        <dbReference type="Proteomes" id="UP000265361"/>
    </source>
</evidence>
<dbReference type="EMBL" id="QWED01001146">
    <property type="protein sequence ID" value="RII96222.1"/>
    <property type="molecule type" value="Genomic_DNA"/>
</dbReference>
<reference evidence="1 2" key="1">
    <citation type="submission" date="2018-08" db="EMBL/GenBank/DDBJ databases">
        <title>Genome Sequence of Clavibacter michiganensis Subspecies type strains, and the Atypical Peach-Colored Strains Isolated from Tomato.</title>
        <authorList>
            <person name="Osdaghi E."/>
            <person name="Portier P."/>
            <person name="Briand M."/>
            <person name="Jacques M.-A."/>
        </authorList>
    </citation>
    <scope>NUCLEOTIDE SEQUENCE [LARGE SCALE GENOMIC DNA]</scope>
    <source>
        <strain evidence="1 2">CFBP 7577</strain>
    </source>
</reference>
<evidence type="ECO:0000313" key="1">
    <source>
        <dbReference type="EMBL" id="RII96222.1"/>
    </source>
</evidence>
<dbReference type="AlphaFoldDB" id="A0A399NPX6"/>
<accession>A0A399NPX6</accession>
<protein>
    <submittedName>
        <fullName evidence="1">Peptidase</fullName>
    </submittedName>
</protein>